<dbReference type="KEGG" id="dmm:dnm_042950"/>
<accession>A0A975BMJ5</accession>
<dbReference type="AlphaFoldDB" id="A0A975BMJ5"/>
<protein>
    <submittedName>
        <fullName evidence="1">Uncharacterized protein</fullName>
    </submittedName>
</protein>
<evidence type="ECO:0000313" key="1">
    <source>
        <dbReference type="EMBL" id="QTA88253.1"/>
    </source>
</evidence>
<gene>
    <name evidence="1" type="ORF">dnm_042950</name>
</gene>
<dbReference type="EMBL" id="CP061800">
    <property type="protein sequence ID" value="QTA88253.1"/>
    <property type="molecule type" value="Genomic_DNA"/>
</dbReference>
<name>A0A975BMJ5_9BACT</name>
<proteinExistence type="predicted"/>
<evidence type="ECO:0000313" key="2">
    <source>
        <dbReference type="Proteomes" id="UP000663722"/>
    </source>
</evidence>
<dbReference type="Proteomes" id="UP000663722">
    <property type="component" value="Chromosome"/>
</dbReference>
<keyword evidence="2" id="KW-1185">Reference proteome</keyword>
<reference evidence="1" key="1">
    <citation type="journal article" date="2021" name="Microb. Physiol.">
        <title>Proteogenomic Insights into the Physiology of Marine, Sulfate-Reducing, Filamentous Desulfonema limicola and Desulfonema magnum.</title>
        <authorList>
            <person name="Schnaars V."/>
            <person name="Wohlbrand L."/>
            <person name="Scheve S."/>
            <person name="Hinrichs C."/>
            <person name="Reinhardt R."/>
            <person name="Rabus R."/>
        </authorList>
    </citation>
    <scope>NUCLEOTIDE SEQUENCE</scope>
    <source>
        <strain evidence="1">4be13</strain>
    </source>
</reference>
<sequence length="56" mass="6453">MLGVRCQVSGVRCQVSGVRCQVLGVRKNRKTFIVRCDRQLMAVYIKKMSFPFFPNT</sequence>
<organism evidence="1 2">
    <name type="scientific">Desulfonema magnum</name>
    <dbReference type="NCBI Taxonomy" id="45655"/>
    <lineage>
        <taxon>Bacteria</taxon>
        <taxon>Pseudomonadati</taxon>
        <taxon>Thermodesulfobacteriota</taxon>
        <taxon>Desulfobacteria</taxon>
        <taxon>Desulfobacterales</taxon>
        <taxon>Desulfococcaceae</taxon>
        <taxon>Desulfonema</taxon>
    </lineage>
</organism>